<accession>A0A9N7U5F8</accession>
<organism evidence="2 3">
    <name type="scientific">Pleuronectes platessa</name>
    <name type="common">European plaice</name>
    <dbReference type="NCBI Taxonomy" id="8262"/>
    <lineage>
        <taxon>Eukaryota</taxon>
        <taxon>Metazoa</taxon>
        <taxon>Chordata</taxon>
        <taxon>Craniata</taxon>
        <taxon>Vertebrata</taxon>
        <taxon>Euteleostomi</taxon>
        <taxon>Actinopterygii</taxon>
        <taxon>Neopterygii</taxon>
        <taxon>Teleostei</taxon>
        <taxon>Neoteleostei</taxon>
        <taxon>Acanthomorphata</taxon>
        <taxon>Carangaria</taxon>
        <taxon>Pleuronectiformes</taxon>
        <taxon>Pleuronectoidei</taxon>
        <taxon>Pleuronectidae</taxon>
        <taxon>Pleuronectes</taxon>
    </lineage>
</organism>
<feature type="region of interest" description="Disordered" evidence="1">
    <location>
        <begin position="77"/>
        <end position="105"/>
    </location>
</feature>
<gene>
    <name evidence="2" type="ORF">PLEPLA_LOCUS12708</name>
</gene>
<comment type="caution">
    <text evidence="2">The sequence shown here is derived from an EMBL/GenBank/DDBJ whole genome shotgun (WGS) entry which is preliminary data.</text>
</comment>
<protein>
    <submittedName>
        <fullName evidence="2">Uncharacterized protein</fullName>
    </submittedName>
</protein>
<evidence type="ECO:0000313" key="3">
    <source>
        <dbReference type="Proteomes" id="UP001153269"/>
    </source>
</evidence>
<keyword evidence="3" id="KW-1185">Reference proteome</keyword>
<sequence>AAVPKRRARYEGRGVEAPAADRKLLFTRRQEEEQLPLCAEEIPALSPFRQPGKYNSQPAWRAPRVIIIITIIGGECGDGARSQVNKERRESERHHTTATQRPRKRARFSQFALVHVCIEGKWDLYTQSRCRSAPPPPRVSSLASPGDSSTFASPNSPCA</sequence>
<dbReference type="EMBL" id="CADEAL010000754">
    <property type="protein sequence ID" value="CAB1424780.1"/>
    <property type="molecule type" value="Genomic_DNA"/>
</dbReference>
<feature type="non-terminal residue" evidence="2">
    <location>
        <position position="159"/>
    </location>
</feature>
<name>A0A9N7U5F8_PLEPL</name>
<proteinExistence type="predicted"/>
<feature type="region of interest" description="Disordered" evidence="1">
    <location>
        <begin position="129"/>
        <end position="159"/>
    </location>
</feature>
<dbReference type="Proteomes" id="UP001153269">
    <property type="component" value="Unassembled WGS sequence"/>
</dbReference>
<evidence type="ECO:0000313" key="2">
    <source>
        <dbReference type="EMBL" id="CAB1424780.1"/>
    </source>
</evidence>
<feature type="compositionally biased region" description="Basic and acidic residues" evidence="1">
    <location>
        <begin position="84"/>
        <end position="95"/>
    </location>
</feature>
<dbReference type="AlphaFoldDB" id="A0A9N7U5F8"/>
<reference evidence="2" key="1">
    <citation type="submission" date="2020-03" db="EMBL/GenBank/DDBJ databases">
        <authorList>
            <person name="Weist P."/>
        </authorList>
    </citation>
    <scope>NUCLEOTIDE SEQUENCE</scope>
</reference>
<feature type="compositionally biased region" description="Polar residues" evidence="1">
    <location>
        <begin position="141"/>
        <end position="159"/>
    </location>
</feature>
<evidence type="ECO:0000256" key="1">
    <source>
        <dbReference type="SAM" id="MobiDB-lite"/>
    </source>
</evidence>